<organism evidence="2 3">
    <name type="scientific">Musa troglodytarum</name>
    <name type="common">fe'i banana</name>
    <dbReference type="NCBI Taxonomy" id="320322"/>
    <lineage>
        <taxon>Eukaryota</taxon>
        <taxon>Viridiplantae</taxon>
        <taxon>Streptophyta</taxon>
        <taxon>Embryophyta</taxon>
        <taxon>Tracheophyta</taxon>
        <taxon>Spermatophyta</taxon>
        <taxon>Magnoliopsida</taxon>
        <taxon>Liliopsida</taxon>
        <taxon>Zingiberales</taxon>
        <taxon>Musaceae</taxon>
        <taxon>Musa</taxon>
    </lineage>
</organism>
<gene>
    <name evidence="2" type="ORF">MUK42_11593</name>
</gene>
<protein>
    <submittedName>
        <fullName evidence="2">Uncharacterized protein</fullName>
    </submittedName>
</protein>
<evidence type="ECO:0000256" key="1">
    <source>
        <dbReference type="SAM" id="MobiDB-lite"/>
    </source>
</evidence>
<feature type="region of interest" description="Disordered" evidence="1">
    <location>
        <begin position="1"/>
        <end position="50"/>
    </location>
</feature>
<accession>A0A9E7GEP8</accession>
<sequence>MKGEKERDTRHDSPEKQIRGKVVLPAIPANHQPSDVNMNSRGDYEPATHL</sequence>
<feature type="compositionally biased region" description="Basic and acidic residues" evidence="1">
    <location>
        <begin position="1"/>
        <end position="18"/>
    </location>
</feature>
<evidence type="ECO:0000313" key="2">
    <source>
        <dbReference type="EMBL" id="URE14281.1"/>
    </source>
</evidence>
<name>A0A9E7GEP8_9LILI</name>
<evidence type="ECO:0000313" key="3">
    <source>
        <dbReference type="Proteomes" id="UP001055439"/>
    </source>
</evidence>
<dbReference type="Proteomes" id="UP001055439">
    <property type="component" value="Chromosome 7"/>
</dbReference>
<dbReference type="AlphaFoldDB" id="A0A9E7GEP8"/>
<keyword evidence="3" id="KW-1185">Reference proteome</keyword>
<reference evidence="2" key="1">
    <citation type="submission" date="2022-05" db="EMBL/GenBank/DDBJ databases">
        <title>The Musa troglodytarum L. genome provides insights into the mechanism of non-climacteric behaviour and enrichment of carotenoids.</title>
        <authorList>
            <person name="Wang J."/>
        </authorList>
    </citation>
    <scope>NUCLEOTIDE SEQUENCE</scope>
    <source>
        <tissue evidence="2">Leaf</tissue>
    </source>
</reference>
<feature type="compositionally biased region" description="Polar residues" evidence="1">
    <location>
        <begin position="31"/>
        <end position="40"/>
    </location>
</feature>
<dbReference type="EMBL" id="CP097509">
    <property type="protein sequence ID" value="URE14281.1"/>
    <property type="molecule type" value="Genomic_DNA"/>
</dbReference>
<proteinExistence type="predicted"/>